<organism evidence="1 2">
    <name type="scientific">Devosia algicola</name>
    <dbReference type="NCBI Taxonomy" id="3026418"/>
    <lineage>
        <taxon>Bacteria</taxon>
        <taxon>Pseudomonadati</taxon>
        <taxon>Pseudomonadota</taxon>
        <taxon>Alphaproteobacteria</taxon>
        <taxon>Hyphomicrobiales</taxon>
        <taxon>Devosiaceae</taxon>
        <taxon>Devosia</taxon>
    </lineage>
</organism>
<name>A0ABY7YPJ4_9HYPH</name>
<dbReference type="RefSeq" id="WP_282219575.1">
    <property type="nucleotide sequence ID" value="NZ_CP118246.1"/>
</dbReference>
<gene>
    <name evidence="1" type="ORF">PSQ19_03050</name>
</gene>
<protein>
    <submittedName>
        <fullName evidence="1">Uncharacterized protein</fullName>
    </submittedName>
</protein>
<sequence length="98" mass="10648">MAPDFARLPLVFQRKYIESASLKLSLVFIMSIRRFSLAAIALLALAGLSYFAVTFTERDRATAQTAAVAPTAIEPSRTRQANCSCLHNPGQTELCPGC</sequence>
<dbReference type="EMBL" id="CP118246">
    <property type="protein sequence ID" value="WDR03181.1"/>
    <property type="molecule type" value="Genomic_DNA"/>
</dbReference>
<proteinExistence type="predicted"/>
<keyword evidence="2" id="KW-1185">Reference proteome</keyword>
<evidence type="ECO:0000313" key="1">
    <source>
        <dbReference type="EMBL" id="WDR03181.1"/>
    </source>
</evidence>
<evidence type="ECO:0000313" key="2">
    <source>
        <dbReference type="Proteomes" id="UP001220530"/>
    </source>
</evidence>
<reference evidence="1 2" key="1">
    <citation type="submission" date="2023-02" db="EMBL/GenBank/DDBJ databases">
        <title>Devosia algicola sp. nov., isolated from the phycosphere of marine algae.</title>
        <authorList>
            <person name="Kim J.M."/>
            <person name="Lee J.K."/>
            <person name="Choi B.J."/>
            <person name="Bayburt H."/>
            <person name="Jeon C.O."/>
        </authorList>
    </citation>
    <scope>NUCLEOTIDE SEQUENCE [LARGE SCALE GENOMIC DNA]</scope>
    <source>
        <strain evidence="1 2">G20-9</strain>
    </source>
</reference>
<accession>A0ABY7YPJ4</accession>
<dbReference type="Proteomes" id="UP001220530">
    <property type="component" value="Chromosome"/>
</dbReference>